<dbReference type="PROSITE" id="PS50238">
    <property type="entry name" value="RHOGAP"/>
    <property type="match status" value="1"/>
</dbReference>
<dbReference type="SMART" id="SM00324">
    <property type="entry name" value="RhoGAP"/>
    <property type="match status" value="1"/>
</dbReference>
<dbReference type="SUPFAM" id="SSF48350">
    <property type="entry name" value="GTPase activation domain, GAP"/>
    <property type="match status" value="1"/>
</dbReference>
<keyword evidence="4" id="KW-1185">Reference proteome</keyword>
<dbReference type="GO" id="GO:0005096">
    <property type="term" value="F:GTPase activator activity"/>
    <property type="evidence" value="ECO:0007669"/>
    <property type="project" value="InterPro"/>
</dbReference>
<feature type="compositionally biased region" description="Low complexity" evidence="1">
    <location>
        <begin position="1"/>
        <end position="20"/>
    </location>
</feature>
<feature type="region of interest" description="Disordered" evidence="1">
    <location>
        <begin position="285"/>
        <end position="315"/>
    </location>
</feature>
<dbReference type="GO" id="GO:0031267">
    <property type="term" value="F:small GTPase binding"/>
    <property type="evidence" value="ECO:0007669"/>
    <property type="project" value="InterPro"/>
</dbReference>
<feature type="compositionally biased region" description="Acidic residues" evidence="1">
    <location>
        <begin position="1198"/>
        <end position="1212"/>
    </location>
</feature>
<dbReference type="InterPro" id="IPR008936">
    <property type="entry name" value="Rho_GTPase_activation_prot"/>
</dbReference>
<feature type="region of interest" description="Disordered" evidence="1">
    <location>
        <begin position="883"/>
        <end position="915"/>
    </location>
</feature>
<feature type="compositionally biased region" description="Low complexity" evidence="1">
    <location>
        <begin position="299"/>
        <end position="314"/>
    </location>
</feature>
<feature type="compositionally biased region" description="Low complexity" evidence="1">
    <location>
        <begin position="42"/>
        <end position="65"/>
    </location>
</feature>
<gene>
    <name evidence="3" type="ORF">MN116_002537</name>
</gene>
<reference evidence="3" key="1">
    <citation type="submission" date="2022-04" db="EMBL/GenBank/DDBJ databases">
        <authorList>
            <person name="Xu L."/>
            <person name="Lv Z."/>
        </authorList>
    </citation>
    <scope>NUCLEOTIDE SEQUENCE</scope>
    <source>
        <strain evidence="3">LV_2022a</strain>
    </source>
</reference>
<dbReference type="EMBL" id="JALJAT010000001">
    <property type="protein sequence ID" value="KAK4475488.1"/>
    <property type="molecule type" value="Genomic_DNA"/>
</dbReference>
<feature type="compositionally biased region" description="Polar residues" evidence="1">
    <location>
        <begin position="111"/>
        <end position="129"/>
    </location>
</feature>
<accession>A0AAE1ZKD9</accession>
<feature type="compositionally biased region" description="Acidic residues" evidence="1">
    <location>
        <begin position="1153"/>
        <end position="1164"/>
    </location>
</feature>
<sequence length="1351" mass="152034">MSSNLNQKSSKLSKSGFKGLSRSKKHRKRENDRNEEVEKHSNTLNNLPITTTSTTTSLTSLSPNIQDSLCNKSIKKKSINMQNSANLLQTINDNCDNDKIASSRDIGSFLKTPTSTTLNEHSTNNVLSNKSKRKAKRKEEKQSKYSTTTTDLIVTNSQNSSVKNKKKRGLKLHSHKSALMMEQPTKSVNKPIFGVPLEVACSRNPSHDGIILPAFFRHCIDYIEQHGLSSEGIYRVPGVHSQVQAVISAIDNGIEFPDIPPTSATFYCDEVNLSRQQRISNFLVGSDSSSKGKIRHLSSSHSKLKENSSSNLSHKTIDSRSINIPKPNNLITNTFCAKTPNSGSGNSPMIQSPTLLTSSTSPQLSTTTTTTASLPHDPAVIASVVKHFLRSLPESILTKRLSNVIESLTTDNVQFYHNLSVLIHQELPVSNRYLLAWIIQHMMHIIDRAGENRMTLANIIIVLSPCLGISHRLLGILLNPTPPKDFSLDLCKLDAKLPAFNVNNLNIDPSTWHWLFPHPIYLLKSYIPPLKLIHDLELPDSNEELDIEFKKQESLLAYLCEQIQLGDELNSDKEYLLRDVQHIMTEIKRRKTLTNPDAIRQEIIKQQAQLDRLHKAITQNTNIINANNITNTASTVGVDVCSDTSSGLSQSKDNVGCNQRRRVTGTDKHSKNHRHHVPDEKIPYSDELWEVQRQLTMLKRKLKQYEKSNELRQCQQQLPSIMTNSDTSPPTLEIDESKSNYPCVLFMSGAPLIIPSISELDQEEVLNLTLRKLPIESIVSSTNLPTTSNNVCSKTLDNNLHHNDDKMTEIHQISTSTIFSHTEITTLSKSVETTNTTTLENVRNECTCKQDGDINNRDGAYSREDALKQIEEALDINTIVKDENDHKQPLAQEDSTMTVGDNNEKSVHHSQNQQEGLTIKSHQMSNTYNQVAENEVKSHEGVLRSVLSTTPTETNDQKIHDVFSNQSTLILTTATTTTTTTTTTTVATSSSISPIHPSEIKSTVNNSYYFMNDSPSLPPPSDLAPKLSEFIESSTKTSENDINQRQIMYYKARKQELIAIQTDLQARIRSENAEISRLQSCINHLLESGGKRAKRIYRTYITAKQLCPPWLSNQNPFISTPQYTANSDSQSNYTISQPWTKIAERLTTVKNDDIDDDDEEEEEDHSTASSMFNKKEECLLSEHSIDCNSHRRHLHSDDDNDGDGDDDSDSLEEPILTNRDSSPDSVAYSRLTEEDGDINTLQQNVHLTEHNEIQLPKDKFEVQVNEEDNDTDDDDDDEGNEEEYDDDDDENECELELATTLHQLTLDNARLEQLNARSLEAIQVERNRCADLKVLLKLRHHSYINPISSYQ</sequence>
<dbReference type="GO" id="GO:0007264">
    <property type="term" value="P:small GTPase-mediated signal transduction"/>
    <property type="evidence" value="ECO:0007669"/>
    <property type="project" value="InterPro"/>
</dbReference>
<dbReference type="InterPro" id="IPR000198">
    <property type="entry name" value="RhoGAP_dom"/>
</dbReference>
<evidence type="ECO:0000256" key="1">
    <source>
        <dbReference type="SAM" id="MobiDB-lite"/>
    </source>
</evidence>
<feature type="region of interest" description="Disordered" evidence="1">
    <location>
        <begin position="109"/>
        <end position="152"/>
    </location>
</feature>
<feature type="compositionally biased region" description="Basic and acidic residues" evidence="1">
    <location>
        <begin position="29"/>
        <end position="41"/>
    </location>
</feature>
<proteinExistence type="predicted"/>
<evidence type="ECO:0000259" key="2">
    <source>
        <dbReference type="PROSITE" id="PS50238"/>
    </source>
</evidence>
<evidence type="ECO:0000313" key="3">
    <source>
        <dbReference type="EMBL" id="KAK4475488.1"/>
    </source>
</evidence>
<dbReference type="PANTHER" id="PTHR12783:SF5">
    <property type="entry name" value="RALA-BINDING PROTEIN 1"/>
    <property type="match status" value="1"/>
</dbReference>
<organism evidence="3 4">
    <name type="scientific">Schistosoma mekongi</name>
    <name type="common">Parasitic worm</name>
    <dbReference type="NCBI Taxonomy" id="38744"/>
    <lineage>
        <taxon>Eukaryota</taxon>
        <taxon>Metazoa</taxon>
        <taxon>Spiralia</taxon>
        <taxon>Lophotrochozoa</taxon>
        <taxon>Platyhelminthes</taxon>
        <taxon>Trematoda</taxon>
        <taxon>Digenea</taxon>
        <taxon>Strigeidida</taxon>
        <taxon>Schistosomatoidea</taxon>
        <taxon>Schistosomatidae</taxon>
        <taxon>Schistosoma</taxon>
    </lineage>
</organism>
<dbReference type="Pfam" id="PF00620">
    <property type="entry name" value="RhoGAP"/>
    <property type="match status" value="2"/>
</dbReference>
<dbReference type="Proteomes" id="UP001292079">
    <property type="component" value="Unassembled WGS sequence"/>
</dbReference>
<feature type="region of interest" description="Disordered" evidence="1">
    <location>
        <begin position="1190"/>
        <end position="1225"/>
    </location>
</feature>
<name>A0AAE1ZKD9_SCHME</name>
<reference evidence="3" key="2">
    <citation type="journal article" date="2023" name="Infect Dis Poverty">
        <title>Chromosome-scale genome of the human blood fluke Schistosoma mekongi and its implications for public health.</title>
        <authorList>
            <person name="Zhou M."/>
            <person name="Xu L."/>
            <person name="Xu D."/>
            <person name="Chen W."/>
            <person name="Khan J."/>
            <person name="Hu Y."/>
            <person name="Huang H."/>
            <person name="Wei H."/>
            <person name="Zhang Y."/>
            <person name="Chusongsang P."/>
            <person name="Tanasarnprasert K."/>
            <person name="Hu X."/>
            <person name="Limpanont Y."/>
            <person name="Lv Z."/>
        </authorList>
    </citation>
    <scope>NUCLEOTIDE SEQUENCE</scope>
    <source>
        <strain evidence="3">LV_2022a</strain>
    </source>
</reference>
<feature type="region of interest" description="Disordered" evidence="1">
    <location>
        <begin position="1266"/>
        <end position="1291"/>
    </location>
</feature>
<feature type="region of interest" description="Disordered" evidence="1">
    <location>
        <begin position="1"/>
        <end position="65"/>
    </location>
</feature>
<dbReference type="Gene3D" id="1.20.58.90">
    <property type="match status" value="2"/>
</dbReference>
<protein>
    <recommendedName>
        <fullName evidence="2">Rho-GAP domain-containing protein</fullName>
    </recommendedName>
</protein>
<dbReference type="Gene3D" id="1.10.555.10">
    <property type="entry name" value="Rho GTPase activation protein"/>
    <property type="match status" value="2"/>
</dbReference>
<feature type="region of interest" description="Disordered" evidence="1">
    <location>
        <begin position="1151"/>
        <end position="1172"/>
    </location>
</feature>
<comment type="caution">
    <text evidence="3">The sequence shown here is derived from an EMBL/GenBank/DDBJ whole genome shotgun (WGS) entry which is preliminary data.</text>
</comment>
<evidence type="ECO:0000313" key="4">
    <source>
        <dbReference type="Proteomes" id="UP001292079"/>
    </source>
</evidence>
<dbReference type="PANTHER" id="PTHR12783">
    <property type="entry name" value="RALA BINDING PROTEIN 1 RALBP1"/>
    <property type="match status" value="1"/>
</dbReference>
<dbReference type="InterPro" id="IPR039767">
    <property type="entry name" value="RALBP1"/>
</dbReference>
<feature type="domain" description="Rho-GAP" evidence="2">
    <location>
        <begin position="195"/>
        <end position="513"/>
    </location>
</feature>